<feature type="transmembrane region" description="Helical" evidence="8">
    <location>
        <begin position="165"/>
        <end position="184"/>
    </location>
</feature>
<dbReference type="Proteomes" id="UP000005244">
    <property type="component" value="Unassembled WGS sequence"/>
</dbReference>
<feature type="transmembrane region" description="Helical" evidence="8">
    <location>
        <begin position="325"/>
        <end position="343"/>
    </location>
</feature>
<dbReference type="CDD" id="cd06550">
    <property type="entry name" value="TM_ABC_iron-siderophores_like"/>
    <property type="match status" value="1"/>
</dbReference>
<proteinExistence type="inferred from homology"/>
<dbReference type="PANTHER" id="PTHR30472:SF70">
    <property type="entry name" value="MOLYBDATE IMPORT SYSTEM PERMEASE PROTEIN MOLB"/>
    <property type="match status" value="1"/>
</dbReference>
<sequence length="351" mass="38036">MTDKKYEASLHKKKVKIGSFGFKIAVLYIALFMLFFISFWFGRFDISPKTVFDIFLSKIGLVTPYWEETLETVVLNVRLPRIIIASLVGGALSVSGASYQTLFKNPMVSPDILGVSAGAGFGAALAMVQNAGWLQIQISALIFGIVAVMTAALIGYIFARQEITIMVLSGIVVSAFFQALLSIIKTIADTEQALPSITFWLMGSMGRTTNKDIFIMLPALILSITILFIFRHQINTLSAGEDEAKTLGVNVALVKAIVIVTSTLMTVVSVSMCGIIGWVGMIVPHMARMLVGANYAKIISSSFVIGALFLLFIDDIVRTVPGVELPLGVLTALIGTPVFVLLLSKVRKGWI</sequence>
<evidence type="ECO:0000256" key="8">
    <source>
        <dbReference type="SAM" id="Phobius"/>
    </source>
</evidence>
<dbReference type="Gene3D" id="1.10.3470.10">
    <property type="entry name" value="ABC transporter involved in vitamin B12 uptake, BtuC"/>
    <property type="match status" value="1"/>
</dbReference>
<keyword evidence="3" id="KW-0813">Transport</keyword>
<dbReference type="AlphaFoldDB" id="J5UI63"/>
<keyword evidence="5 8" id="KW-0812">Transmembrane</keyword>
<organism evidence="9 10">
    <name type="scientific">Peptoanaerobacter stomatis</name>
    <dbReference type="NCBI Taxonomy" id="796937"/>
    <lineage>
        <taxon>Bacteria</taxon>
        <taxon>Bacillati</taxon>
        <taxon>Bacillota</taxon>
        <taxon>Clostridia</taxon>
        <taxon>Peptostreptococcales</taxon>
        <taxon>Filifactoraceae</taxon>
        <taxon>Peptoanaerobacter</taxon>
    </lineage>
</organism>
<feature type="transmembrane region" description="Helical" evidence="8">
    <location>
        <begin position="20"/>
        <end position="41"/>
    </location>
</feature>
<comment type="similarity">
    <text evidence="2">Belongs to the binding-protein-dependent transport system permease family. FecCD subfamily.</text>
</comment>
<evidence type="ECO:0000313" key="9">
    <source>
        <dbReference type="EMBL" id="EJU22714.1"/>
    </source>
</evidence>
<dbReference type="PANTHER" id="PTHR30472">
    <property type="entry name" value="FERRIC ENTEROBACTIN TRANSPORT SYSTEM PERMEASE PROTEIN"/>
    <property type="match status" value="1"/>
</dbReference>
<keyword evidence="4" id="KW-1003">Cell membrane</keyword>
<evidence type="ECO:0000256" key="4">
    <source>
        <dbReference type="ARBA" id="ARBA00022475"/>
    </source>
</evidence>
<dbReference type="GO" id="GO:0033214">
    <property type="term" value="P:siderophore-iron import into cell"/>
    <property type="evidence" value="ECO:0007669"/>
    <property type="project" value="TreeGrafter"/>
</dbReference>
<comment type="subcellular location">
    <subcellularLocation>
        <location evidence="1">Cell membrane</location>
        <topology evidence="1">Multi-pass membrane protein</topology>
    </subcellularLocation>
</comment>
<dbReference type="Pfam" id="PF01032">
    <property type="entry name" value="FecCD"/>
    <property type="match status" value="1"/>
</dbReference>
<keyword evidence="10" id="KW-1185">Reference proteome</keyword>
<keyword evidence="6 8" id="KW-1133">Transmembrane helix</keyword>
<gene>
    <name evidence="9" type="ORF">HMPREF1143_1446</name>
</gene>
<dbReference type="EMBL" id="ALNK01000020">
    <property type="protein sequence ID" value="EJU22714.1"/>
    <property type="molecule type" value="Genomic_DNA"/>
</dbReference>
<evidence type="ECO:0000256" key="3">
    <source>
        <dbReference type="ARBA" id="ARBA00022448"/>
    </source>
</evidence>
<feature type="transmembrane region" description="Helical" evidence="8">
    <location>
        <begin position="140"/>
        <end position="159"/>
    </location>
</feature>
<evidence type="ECO:0000313" key="10">
    <source>
        <dbReference type="Proteomes" id="UP000005244"/>
    </source>
</evidence>
<feature type="transmembrane region" description="Helical" evidence="8">
    <location>
        <begin position="112"/>
        <end position="128"/>
    </location>
</feature>
<evidence type="ECO:0000256" key="1">
    <source>
        <dbReference type="ARBA" id="ARBA00004651"/>
    </source>
</evidence>
<dbReference type="InterPro" id="IPR037294">
    <property type="entry name" value="ABC_BtuC-like"/>
</dbReference>
<evidence type="ECO:0000256" key="5">
    <source>
        <dbReference type="ARBA" id="ARBA00022692"/>
    </source>
</evidence>
<reference evidence="9 10" key="1">
    <citation type="submission" date="2012-07" db="EMBL/GenBank/DDBJ databases">
        <authorList>
            <person name="Durkin A.S."/>
            <person name="McCorrison J."/>
            <person name="Torralba M."/>
            <person name="Gillis M."/>
            <person name="Methe B."/>
            <person name="Sutton G."/>
            <person name="Nelson K.E."/>
        </authorList>
    </citation>
    <scope>NUCLEOTIDE SEQUENCE [LARGE SCALE GENOMIC DNA]</scope>
    <source>
        <strain evidence="9 10">OBRC8</strain>
    </source>
</reference>
<evidence type="ECO:0000256" key="6">
    <source>
        <dbReference type="ARBA" id="ARBA00022989"/>
    </source>
</evidence>
<name>J5UI63_9FIRM</name>
<dbReference type="GO" id="GO:0022857">
    <property type="term" value="F:transmembrane transporter activity"/>
    <property type="evidence" value="ECO:0007669"/>
    <property type="project" value="InterPro"/>
</dbReference>
<evidence type="ECO:0000256" key="2">
    <source>
        <dbReference type="ARBA" id="ARBA00007935"/>
    </source>
</evidence>
<dbReference type="InterPro" id="IPR000522">
    <property type="entry name" value="ABC_transptr_permease_BtuC"/>
</dbReference>
<comment type="caution">
    <text evidence="9">The sequence shown here is derived from an EMBL/GenBank/DDBJ whole genome shotgun (WGS) entry which is preliminary data.</text>
</comment>
<feature type="transmembrane region" description="Helical" evidence="8">
    <location>
        <begin position="213"/>
        <end position="232"/>
    </location>
</feature>
<accession>J5UI63</accession>
<feature type="transmembrane region" description="Helical" evidence="8">
    <location>
        <begin position="295"/>
        <end position="313"/>
    </location>
</feature>
<dbReference type="FunFam" id="1.10.3470.10:FF:000001">
    <property type="entry name" value="Vitamin B12 ABC transporter permease BtuC"/>
    <property type="match status" value="1"/>
</dbReference>
<protein>
    <submittedName>
        <fullName evidence="9">Iron chelate uptake ABC transporter, FeCT family, permease protein</fullName>
    </submittedName>
</protein>
<dbReference type="GO" id="GO:0005886">
    <property type="term" value="C:plasma membrane"/>
    <property type="evidence" value="ECO:0007669"/>
    <property type="project" value="UniProtKB-SubCell"/>
</dbReference>
<dbReference type="SUPFAM" id="SSF81345">
    <property type="entry name" value="ABC transporter involved in vitamin B12 uptake, BtuC"/>
    <property type="match status" value="1"/>
</dbReference>
<dbReference type="PATRIC" id="fig|796941.3.peg.1127"/>
<evidence type="ECO:0000256" key="7">
    <source>
        <dbReference type="ARBA" id="ARBA00023136"/>
    </source>
</evidence>
<feature type="transmembrane region" description="Helical" evidence="8">
    <location>
        <begin position="252"/>
        <end position="283"/>
    </location>
</feature>
<keyword evidence="7 8" id="KW-0472">Membrane</keyword>